<comment type="caution">
    <text evidence="2">The sequence shown here is derived from an EMBL/GenBank/DDBJ whole genome shotgun (WGS) entry which is preliminary data.</text>
</comment>
<feature type="compositionally biased region" description="Basic and acidic residues" evidence="1">
    <location>
        <begin position="109"/>
        <end position="124"/>
    </location>
</feature>
<feature type="region of interest" description="Disordered" evidence="1">
    <location>
        <begin position="109"/>
        <end position="131"/>
    </location>
</feature>
<name>A0A540KEZ2_MALBA</name>
<accession>A0A540KEZ2</accession>
<sequence length="161" mass="18618">MLFTFLQIHGRIYVVPRPLRFCASIFGAVCGNRHEKLCRFSLNFSPPPWICKTQETTETLSAIREHRLFFSPHHPSRLPSPTSLREIRTRIFRKIRIFSFTGEATTFHAEAKEQQRSEQKESLRKTTQPSLTKQSLIGFSSCTQRAHDNSRHPLLLSPPSL</sequence>
<evidence type="ECO:0000256" key="1">
    <source>
        <dbReference type="SAM" id="MobiDB-lite"/>
    </source>
</evidence>
<dbReference type="EMBL" id="VIEB01001366">
    <property type="protein sequence ID" value="TQD72805.1"/>
    <property type="molecule type" value="Genomic_DNA"/>
</dbReference>
<proteinExistence type="predicted"/>
<dbReference type="AlphaFoldDB" id="A0A540KEZ2"/>
<evidence type="ECO:0000313" key="2">
    <source>
        <dbReference type="EMBL" id="TQD72805.1"/>
    </source>
</evidence>
<organism evidence="2 3">
    <name type="scientific">Malus baccata</name>
    <name type="common">Siberian crab apple</name>
    <name type="synonym">Pyrus baccata</name>
    <dbReference type="NCBI Taxonomy" id="106549"/>
    <lineage>
        <taxon>Eukaryota</taxon>
        <taxon>Viridiplantae</taxon>
        <taxon>Streptophyta</taxon>
        <taxon>Embryophyta</taxon>
        <taxon>Tracheophyta</taxon>
        <taxon>Spermatophyta</taxon>
        <taxon>Magnoliopsida</taxon>
        <taxon>eudicotyledons</taxon>
        <taxon>Gunneridae</taxon>
        <taxon>Pentapetalae</taxon>
        <taxon>rosids</taxon>
        <taxon>fabids</taxon>
        <taxon>Rosales</taxon>
        <taxon>Rosaceae</taxon>
        <taxon>Amygdaloideae</taxon>
        <taxon>Maleae</taxon>
        <taxon>Malus</taxon>
    </lineage>
</organism>
<evidence type="ECO:0000313" key="3">
    <source>
        <dbReference type="Proteomes" id="UP000315295"/>
    </source>
</evidence>
<dbReference type="Proteomes" id="UP000315295">
    <property type="component" value="Unassembled WGS sequence"/>
</dbReference>
<reference evidence="2 3" key="1">
    <citation type="journal article" date="2019" name="G3 (Bethesda)">
        <title>Sequencing of a Wild Apple (Malus baccata) Genome Unravels the Differences Between Cultivated and Wild Apple Species Regarding Disease Resistance and Cold Tolerance.</title>
        <authorList>
            <person name="Chen X."/>
        </authorList>
    </citation>
    <scope>NUCLEOTIDE SEQUENCE [LARGE SCALE GENOMIC DNA]</scope>
    <source>
        <strain evidence="3">cv. Shandingzi</strain>
        <tissue evidence="2">Leaves</tissue>
    </source>
</reference>
<gene>
    <name evidence="2" type="ORF">C1H46_041661</name>
</gene>
<protein>
    <submittedName>
        <fullName evidence="2">Uncharacterized protein</fullName>
    </submittedName>
</protein>
<keyword evidence="3" id="KW-1185">Reference proteome</keyword>